<gene>
    <name evidence="5" type="ORF">RZN69_22375</name>
</gene>
<evidence type="ECO:0000313" key="5">
    <source>
        <dbReference type="EMBL" id="WOO41375.1"/>
    </source>
</evidence>
<dbReference type="Gene3D" id="3.40.50.2300">
    <property type="match status" value="2"/>
</dbReference>
<keyword evidence="3" id="KW-0804">Transcription</keyword>
<dbReference type="Gene3D" id="1.10.260.40">
    <property type="entry name" value="lambda repressor-like DNA-binding domains"/>
    <property type="match status" value="1"/>
</dbReference>
<dbReference type="InterPro" id="IPR010982">
    <property type="entry name" value="Lambda_DNA-bd_dom_sf"/>
</dbReference>
<dbReference type="Pfam" id="PF00356">
    <property type="entry name" value="LacI"/>
    <property type="match status" value="1"/>
</dbReference>
<dbReference type="EMBL" id="CP136920">
    <property type="protein sequence ID" value="WOO41375.1"/>
    <property type="molecule type" value="Genomic_DNA"/>
</dbReference>
<dbReference type="InterPro" id="IPR000843">
    <property type="entry name" value="HTH_LacI"/>
</dbReference>
<dbReference type="PROSITE" id="PS50932">
    <property type="entry name" value="HTH_LACI_2"/>
    <property type="match status" value="1"/>
</dbReference>
<dbReference type="Proteomes" id="UP001304300">
    <property type="component" value="Chromosome"/>
</dbReference>
<dbReference type="GO" id="GO:0000976">
    <property type="term" value="F:transcription cis-regulatory region binding"/>
    <property type="evidence" value="ECO:0007669"/>
    <property type="project" value="TreeGrafter"/>
</dbReference>
<protein>
    <submittedName>
        <fullName evidence="5">LacI family DNA-binding transcriptional regulator</fullName>
    </submittedName>
</protein>
<dbReference type="SUPFAM" id="SSF53822">
    <property type="entry name" value="Periplasmic binding protein-like I"/>
    <property type="match status" value="1"/>
</dbReference>
<dbReference type="SUPFAM" id="SSF47413">
    <property type="entry name" value="lambda repressor-like DNA-binding domains"/>
    <property type="match status" value="1"/>
</dbReference>
<name>A0AAQ3L8P2_9BACT</name>
<dbReference type="RefSeq" id="WP_317833859.1">
    <property type="nucleotide sequence ID" value="NZ_CP136920.1"/>
</dbReference>
<dbReference type="AlphaFoldDB" id="A0AAQ3L8P2"/>
<keyword evidence="2 5" id="KW-0238">DNA-binding</keyword>
<dbReference type="GO" id="GO:0003700">
    <property type="term" value="F:DNA-binding transcription factor activity"/>
    <property type="evidence" value="ECO:0007669"/>
    <property type="project" value="TreeGrafter"/>
</dbReference>
<dbReference type="PANTHER" id="PTHR30146">
    <property type="entry name" value="LACI-RELATED TRANSCRIPTIONAL REPRESSOR"/>
    <property type="match status" value="1"/>
</dbReference>
<evidence type="ECO:0000259" key="4">
    <source>
        <dbReference type="PROSITE" id="PS50932"/>
    </source>
</evidence>
<dbReference type="CDD" id="cd01392">
    <property type="entry name" value="HTH_LacI"/>
    <property type="match status" value="1"/>
</dbReference>
<reference evidence="5 6" key="1">
    <citation type="submission" date="2023-10" db="EMBL/GenBank/DDBJ databases">
        <title>Rubellicoccus peritrichatus gen. nov., sp. nov., isolated from an algae of coral reef tank.</title>
        <authorList>
            <person name="Luo J."/>
        </authorList>
    </citation>
    <scope>NUCLEOTIDE SEQUENCE [LARGE SCALE GENOMIC DNA]</scope>
    <source>
        <strain evidence="5 6">CR14</strain>
    </source>
</reference>
<keyword evidence="6" id="KW-1185">Reference proteome</keyword>
<keyword evidence="1" id="KW-0805">Transcription regulation</keyword>
<feature type="domain" description="HTH lacI-type" evidence="4">
    <location>
        <begin position="10"/>
        <end position="64"/>
    </location>
</feature>
<dbReference type="SMART" id="SM00354">
    <property type="entry name" value="HTH_LACI"/>
    <property type="match status" value="1"/>
</dbReference>
<sequence length="349" mass="38658">MPAKGNSDRPNMQHIADAAGVSKSAVSLALKNDPRLPEATRERIQQIAADMGYQRNPVMAGLMAQLRASRTPKFQANLAWLNCAETQDMMQWHTFKNFRKGAKERAQSMGYGLEDFWLGEQGMSAARLAQILNARSIRGVIAAAAQVPGNLHDGYDAFWDQFSCCVVGIANFTPRLPAAIVDHYQVSMLAAQKALEAGYQKPALVLEHALDELLIGRFSAGFHSVVKDLPSNRIAPVHPFDWREKQAFLKWFKEHKPDVIVTAHTDVRKWIDEAGISVPETVGLIHLDLEPEMSDWAGVKQHNEQVGANAADLVIAQITRAETGAFANPKIMMINSDWEDGPSIKKKQL</sequence>
<dbReference type="PANTHER" id="PTHR30146:SF109">
    <property type="entry name" value="HTH-TYPE TRANSCRIPTIONAL REGULATOR GALS"/>
    <property type="match status" value="1"/>
</dbReference>
<evidence type="ECO:0000256" key="3">
    <source>
        <dbReference type="ARBA" id="ARBA00023163"/>
    </source>
</evidence>
<evidence type="ECO:0000256" key="2">
    <source>
        <dbReference type="ARBA" id="ARBA00023125"/>
    </source>
</evidence>
<evidence type="ECO:0000256" key="1">
    <source>
        <dbReference type="ARBA" id="ARBA00023015"/>
    </source>
</evidence>
<dbReference type="InterPro" id="IPR028082">
    <property type="entry name" value="Peripla_BP_I"/>
</dbReference>
<organism evidence="5 6">
    <name type="scientific">Rubellicoccus peritrichatus</name>
    <dbReference type="NCBI Taxonomy" id="3080537"/>
    <lineage>
        <taxon>Bacteria</taxon>
        <taxon>Pseudomonadati</taxon>
        <taxon>Verrucomicrobiota</taxon>
        <taxon>Opitutia</taxon>
        <taxon>Puniceicoccales</taxon>
        <taxon>Cerasicoccaceae</taxon>
        <taxon>Rubellicoccus</taxon>
    </lineage>
</organism>
<accession>A0AAQ3L8P2</accession>
<proteinExistence type="predicted"/>
<evidence type="ECO:0000313" key="6">
    <source>
        <dbReference type="Proteomes" id="UP001304300"/>
    </source>
</evidence>